<dbReference type="OrthoDB" id="5953249at2759"/>
<keyword evidence="2" id="KW-1185">Reference proteome</keyword>
<dbReference type="AlphaFoldDB" id="A0A6A6Q7W4"/>
<organism evidence="1 2">
    <name type="scientific">Lophium mytilinum</name>
    <dbReference type="NCBI Taxonomy" id="390894"/>
    <lineage>
        <taxon>Eukaryota</taxon>
        <taxon>Fungi</taxon>
        <taxon>Dikarya</taxon>
        <taxon>Ascomycota</taxon>
        <taxon>Pezizomycotina</taxon>
        <taxon>Dothideomycetes</taxon>
        <taxon>Pleosporomycetidae</taxon>
        <taxon>Mytilinidiales</taxon>
        <taxon>Mytilinidiaceae</taxon>
        <taxon>Lophium</taxon>
    </lineage>
</organism>
<protein>
    <submittedName>
        <fullName evidence="1">Uncharacterized protein</fullName>
    </submittedName>
</protein>
<proteinExistence type="predicted"/>
<dbReference type="Proteomes" id="UP000799750">
    <property type="component" value="Unassembled WGS sequence"/>
</dbReference>
<sequence length="254" mass="28356">MRSREISCSKVIIKGFFTKVKAELLPSEALVPSSNLLPRQQFFEKPPRIDSPSLPVTGHSNHREWSDDVVFVAMYIKHASWATGKAQNAVIEVGISTLDMRHIREIHPSVSGVAWIRNIRTTLDLFLLGCTLAAHHRQIHPREAVPPHRHPKPSADFFDTTNPEETFDQVTVRERHDRVIQTPSDEIALSLPVAGHGIKIGFDLTGGNGKTIMKQITDKEEGDSIHIFLSTVWVKSKSVGSSTIPPWKVSPSQQ</sequence>
<accession>A0A6A6Q7W4</accession>
<evidence type="ECO:0000313" key="2">
    <source>
        <dbReference type="Proteomes" id="UP000799750"/>
    </source>
</evidence>
<reference evidence="1" key="1">
    <citation type="journal article" date="2020" name="Stud. Mycol.">
        <title>101 Dothideomycetes genomes: a test case for predicting lifestyles and emergence of pathogens.</title>
        <authorList>
            <person name="Haridas S."/>
            <person name="Albert R."/>
            <person name="Binder M."/>
            <person name="Bloem J."/>
            <person name="Labutti K."/>
            <person name="Salamov A."/>
            <person name="Andreopoulos B."/>
            <person name="Baker S."/>
            <person name="Barry K."/>
            <person name="Bills G."/>
            <person name="Bluhm B."/>
            <person name="Cannon C."/>
            <person name="Castanera R."/>
            <person name="Culley D."/>
            <person name="Daum C."/>
            <person name="Ezra D."/>
            <person name="Gonzalez J."/>
            <person name="Henrissat B."/>
            <person name="Kuo A."/>
            <person name="Liang C."/>
            <person name="Lipzen A."/>
            <person name="Lutzoni F."/>
            <person name="Magnuson J."/>
            <person name="Mondo S."/>
            <person name="Nolan M."/>
            <person name="Ohm R."/>
            <person name="Pangilinan J."/>
            <person name="Park H.-J."/>
            <person name="Ramirez L."/>
            <person name="Alfaro M."/>
            <person name="Sun H."/>
            <person name="Tritt A."/>
            <person name="Yoshinaga Y."/>
            <person name="Zwiers L.-H."/>
            <person name="Turgeon B."/>
            <person name="Goodwin S."/>
            <person name="Spatafora J."/>
            <person name="Crous P."/>
            <person name="Grigoriev I."/>
        </authorList>
    </citation>
    <scope>NUCLEOTIDE SEQUENCE</scope>
    <source>
        <strain evidence="1">CBS 269.34</strain>
    </source>
</reference>
<name>A0A6A6Q7W4_9PEZI</name>
<dbReference type="EMBL" id="MU004203">
    <property type="protein sequence ID" value="KAF2488382.1"/>
    <property type="molecule type" value="Genomic_DNA"/>
</dbReference>
<evidence type="ECO:0000313" key="1">
    <source>
        <dbReference type="EMBL" id="KAF2488382.1"/>
    </source>
</evidence>
<gene>
    <name evidence="1" type="ORF">BU16DRAFT_568263</name>
</gene>